<organism evidence="1 2">
    <name type="scientific">Apostasia shenzhenica</name>
    <dbReference type="NCBI Taxonomy" id="1088818"/>
    <lineage>
        <taxon>Eukaryota</taxon>
        <taxon>Viridiplantae</taxon>
        <taxon>Streptophyta</taxon>
        <taxon>Embryophyta</taxon>
        <taxon>Tracheophyta</taxon>
        <taxon>Spermatophyta</taxon>
        <taxon>Magnoliopsida</taxon>
        <taxon>Liliopsida</taxon>
        <taxon>Asparagales</taxon>
        <taxon>Orchidaceae</taxon>
        <taxon>Apostasioideae</taxon>
        <taxon>Apostasia</taxon>
    </lineage>
</organism>
<accession>A0A2I0AL14</accession>
<dbReference type="Proteomes" id="UP000236161">
    <property type="component" value="Unassembled WGS sequence"/>
</dbReference>
<evidence type="ECO:0000313" key="2">
    <source>
        <dbReference type="Proteomes" id="UP000236161"/>
    </source>
</evidence>
<dbReference type="PANTHER" id="PTHR47594:SF3">
    <property type="entry name" value="PROTEIN THYLAKOID ASSEMBLY 8, CHLOROPLASTIC"/>
    <property type="match status" value="1"/>
</dbReference>
<dbReference type="STRING" id="1088818.A0A2I0AL14"/>
<sequence>MAVPAAAVAAAAALASPMTLEPTVLRRPAPPRLHSCSLLHRNANPSYLASTTVSGPRDNRQPIRRGRTLSSEAILAVQALKRSRRDDMAVDRVVSTSVARLIKADLLAALGELLRQNQWRLALKVFDAARREEWYRNDCGLYADMVSALARSGIDSEIAPLMAELMKELEKIGGIVEGDLRGPARLVKALLAAGKGEAVKDVYMMMKRGSCQPNEFLFKFIIKGLRGLGKEDMASEVEKDFELWVHGSFGMEPLPF</sequence>
<dbReference type="InterPro" id="IPR011990">
    <property type="entry name" value="TPR-like_helical_dom_sf"/>
</dbReference>
<proteinExistence type="predicted"/>
<dbReference type="GO" id="GO:0009658">
    <property type="term" value="P:chloroplast organization"/>
    <property type="evidence" value="ECO:0007669"/>
    <property type="project" value="InterPro"/>
</dbReference>
<dbReference type="Gene3D" id="1.25.40.10">
    <property type="entry name" value="Tetratricopeptide repeat domain"/>
    <property type="match status" value="1"/>
</dbReference>
<dbReference type="GO" id="GO:0000373">
    <property type="term" value="P:Group II intron splicing"/>
    <property type="evidence" value="ECO:0007669"/>
    <property type="project" value="InterPro"/>
</dbReference>
<dbReference type="AlphaFoldDB" id="A0A2I0AL14"/>
<dbReference type="EMBL" id="KZ451974">
    <property type="protein sequence ID" value="PKA56205.1"/>
    <property type="molecule type" value="Genomic_DNA"/>
</dbReference>
<dbReference type="GO" id="GO:0003723">
    <property type="term" value="F:RNA binding"/>
    <property type="evidence" value="ECO:0007669"/>
    <property type="project" value="InterPro"/>
</dbReference>
<protein>
    <submittedName>
        <fullName evidence="1">Pentatricopeptide repeat-containing protein</fullName>
        <ecNumber evidence="1">3.1.27.1</ecNumber>
    </submittedName>
</protein>
<gene>
    <name evidence="1" type="ORF">AXF42_Ash011134</name>
</gene>
<evidence type="ECO:0000313" key="1">
    <source>
        <dbReference type="EMBL" id="PKA56205.1"/>
    </source>
</evidence>
<dbReference type="OrthoDB" id="675068at2759"/>
<dbReference type="EC" id="3.1.27.1" evidence="1"/>
<keyword evidence="1" id="KW-0378">Hydrolase</keyword>
<dbReference type="GO" id="GO:0016787">
    <property type="term" value="F:hydrolase activity"/>
    <property type="evidence" value="ECO:0007669"/>
    <property type="project" value="UniProtKB-KW"/>
</dbReference>
<reference evidence="1 2" key="1">
    <citation type="journal article" date="2017" name="Nature">
        <title>The Apostasia genome and the evolution of orchids.</title>
        <authorList>
            <person name="Zhang G.Q."/>
            <person name="Liu K.W."/>
            <person name="Li Z."/>
            <person name="Lohaus R."/>
            <person name="Hsiao Y.Y."/>
            <person name="Niu S.C."/>
            <person name="Wang J.Y."/>
            <person name="Lin Y.C."/>
            <person name="Xu Q."/>
            <person name="Chen L.J."/>
            <person name="Yoshida K."/>
            <person name="Fujiwara S."/>
            <person name="Wang Z.W."/>
            <person name="Zhang Y.Q."/>
            <person name="Mitsuda N."/>
            <person name="Wang M."/>
            <person name="Liu G.H."/>
            <person name="Pecoraro L."/>
            <person name="Huang H.X."/>
            <person name="Xiao X.J."/>
            <person name="Lin M."/>
            <person name="Wu X.Y."/>
            <person name="Wu W.L."/>
            <person name="Chen Y.Y."/>
            <person name="Chang S.B."/>
            <person name="Sakamoto S."/>
            <person name="Ohme-Takagi M."/>
            <person name="Yagi M."/>
            <person name="Zeng S.J."/>
            <person name="Shen C.Y."/>
            <person name="Yeh C.M."/>
            <person name="Luo Y.B."/>
            <person name="Tsai W.C."/>
            <person name="Van de Peer Y."/>
            <person name="Liu Z.J."/>
        </authorList>
    </citation>
    <scope>NUCLEOTIDE SEQUENCE [LARGE SCALE GENOMIC DNA]</scope>
    <source>
        <strain evidence="2">cv. Shenzhen</strain>
        <tissue evidence="1">Stem</tissue>
    </source>
</reference>
<name>A0A2I0AL14_9ASPA</name>
<dbReference type="PANTHER" id="PTHR47594">
    <property type="entry name" value="PPR CONTAINING PLANT-LIKE PROTEIN"/>
    <property type="match status" value="1"/>
</dbReference>
<keyword evidence="2" id="KW-1185">Reference proteome</keyword>
<dbReference type="InterPro" id="IPR044190">
    <property type="entry name" value="THA8-like"/>
</dbReference>